<dbReference type="FunFam" id="3.40.1030.10:FF:000003">
    <property type="entry name" value="Pyrimidine-nucleoside phosphorylase"/>
    <property type="match status" value="1"/>
</dbReference>
<comment type="subunit">
    <text evidence="2">Homodimer.</text>
</comment>
<protein>
    <recommendedName>
        <fullName evidence="3">thymidine phosphorylase</fullName>
        <ecNumber evidence="3">2.4.2.4</ecNumber>
    </recommendedName>
</protein>
<feature type="domain" description="Pyrimidine nucleoside phosphorylase C-terminal" evidence="7">
    <location>
        <begin position="347"/>
        <end position="421"/>
    </location>
</feature>
<evidence type="ECO:0000256" key="4">
    <source>
        <dbReference type="ARBA" id="ARBA00022676"/>
    </source>
</evidence>
<organism evidence="8 9">
    <name type="scientific">Oceanipulchritudo coccoides</name>
    <dbReference type="NCBI Taxonomy" id="2706888"/>
    <lineage>
        <taxon>Bacteria</taxon>
        <taxon>Pseudomonadati</taxon>
        <taxon>Verrucomicrobiota</taxon>
        <taxon>Opitutia</taxon>
        <taxon>Puniceicoccales</taxon>
        <taxon>Oceanipulchritudinaceae</taxon>
        <taxon>Oceanipulchritudo</taxon>
    </lineage>
</organism>
<comment type="similarity">
    <text evidence="1">Belongs to the thymidine/pyrimidine-nucleoside phosphorylase family.</text>
</comment>
<dbReference type="InterPro" id="IPR036320">
    <property type="entry name" value="Glycosyl_Trfase_fam3_N_dom_sf"/>
</dbReference>
<name>A0A6B2LXQ3_9BACT</name>
<dbReference type="PANTHER" id="PTHR10515:SF0">
    <property type="entry name" value="THYMIDINE PHOSPHORYLASE"/>
    <property type="match status" value="1"/>
</dbReference>
<dbReference type="Pfam" id="PF00591">
    <property type="entry name" value="Glycos_transf_3"/>
    <property type="match status" value="1"/>
</dbReference>
<evidence type="ECO:0000256" key="6">
    <source>
        <dbReference type="ARBA" id="ARBA00048550"/>
    </source>
</evidence>
<dbReference type="InterPro" id="IPR017459">
    <property type="entry name" value="Glycosyl_Trfase_fam3_N_dom"/>
</dbReference>
<evidence type="ECO:0000256" key="2">
    <source>
        <dbReference type="ARBA" id="ARBA00011738"/>
    </source>
</evidence>
<evidence type="ECO:0000256" key="5">
    <source>
        <dbReference type="ARBA" id="ARBA00022679"/>
    </source>
</evidence>
<dbReference type="InterPro" id="IPR013102">
    <property type="entry name" value="PYNP_C"/>
</dbReference>
<dbReference type="NCBIfam" id="TIGR02644">
    <property type="entry name" value="Y_phosphoryl"/>
    <property type="match status" value="1"/>
</dbReference>
<evidence type="ECO:0000256" key="3">
    <source>
        <dbReference type="ARBA" id="ARBA00011892"/>
    </source>
</evidence>
<accession>A0A6B2LXQ3</accession>
<dbReference type="GO" id="GO:0009032">
    <property type="term" value="F:thymidine phosphorylase activity"/>
    <property type="evidence" value="ECO:0007669"/>
    <property type="project" value="UniProtKB-EC"/>
</dbReference>
<dbReference type="Gene3D" id="3.40.1030.10">
    <property type="entry name" value="Nucleoside phosphorylase/phosphoribosyltransferase catalytic domain"/>
    <property type="match status" value="1"/>
</dbReference>
<dbReference type="InterPro" id="IPR036566">
    <property type="entry name" value="PYNP-like_C_sf"/>
</dbReference>
<dbReference type="GO" id="GO:0004645">
    <property type="term" value="F:1,4-alpha-oligoglucan phosphorylase activity"/>
    <property type="evidence" value="ECO:0007669"/>
    <property type="project" value="InterPro"/>
</dbReference>
<dbReference type="InterPro" id="IPR017872">
    <property type="entry name" value="Pyrmidine_PPase_CS"/>
</dbReference>
<dbReference type="Gene3D" id="3.90.1170.30">
    <property type="entry name" value="Pyrimidine nucleoside phosphorylase-like, C-terminal domain"/>
    <property type="match status" value="1"/>
</dbReference>
<dbReference type="SMART" id="SM00941">
    <property type="entry name" value="PYNP_C"/>
    <property type="match status" value="1"/>
</dbReference>
<gene>
    <name evidence="8" type="ORF">G0Q06_00230</name>
</gene>
<proteinExistence type="inferred from homology"/>
<dbReference type="SUPFAM" id="SSF47648">
    <property type="entry name" value="Nucleoside phosphorylase/phosphoribosyltransferase N-terminal domain"/>
    <property type="match status" value="1"/>
</dbReference>
<keyword evidence="5 8" id="KW-0808">Transferase</keyword>
<dbReference type="PIRSF" id="PIRSF000478">
    <property type="entry name" value="TP_PyNP"/>
    <property type="match status" value="1"/>
</dbReference>
<dbReference type="EMBL" id="JAAGNX010000001">
    <property type="protein sequence ID" value="NDV60872.1"/>
    <property type="molecule type" value="Genomic_DNA"/>
</dbReference>
<dbReference type="InterPro" id="IPR018090">
    <property type="entry name" value="Pyrmidine_PPas_bac/euk"/>
</dbReference>
<dbReference type="GO" id="GO:0005829">
    <property type="term" value="C:cytosol"/>
    <property type="evidence" value="ECO:0007669"/>
    <property type="project" value="TreeGrafter"/>
</dbReference>
<dbReference type="AlphaFoldDB" id="A0A6B2LXQ3"/>
<comment type="catalytic activity">
    <reaction evidence="6">
        <text>thymidine + phosphate = 2-deoxy-alpha-D-ribose 1-phosphate + thymine</text>
        <dbReference type="Rhea" id="RHEA:16037"/>
        <dbReference type="ChEBI" id="CHEBI:17748"/>
        <dbReference type="ChEBI" id="CHEBI:17821"/>
        <dbReference type="ChEBI" id="CHEBI:43474"/>
        <dbReference type="ChEBI" id="CHEBI:57259"/>
        <dbReference type="EC" id="2.4.2.4"/>
    </reaction>
</comment>
<dbReference type="InterPro" id="IPR000053">
    <property type="entry name" value="Thymidine/pyrmidine_PPase"/>
</dbReference>
<dbReference type="Proteomes" id="UP000478417">
    <property type="component" value="Unassembled WGS sequence"/>
</dbReference>
<dbReference type="InterPro" id="IPR000312">
    <property type="entry name" value="Glycosyl_Trfase_fam3"/>
</dbReference>
<dbReference type="PANTHER" id="PTHR10515">
    <property type="entry name" value="THYMIDINE PHOSPHORYLASE"/>
    <property type="match status" value="1"/>
</dbReference>
<dbReference type="SUPFAM" id="SSF54680">
    <property type="entry name" value="Pyrimidine nucleoside phosphorylase C-terminal domain"/>
    <property type="match status" value="1"/>
</dbReference>
<dbReference type="Pfam" id="PF02885">
    <property type="entry name" value="Glycos_trans_3N"/>
    <property type="match status" value="1"/>
</dbReference>
<reference evidence="8 9" key="1">
    <citation type="submission" date="2020-02" db="EMBL/GenBank/DDBJ databases">
        <title>Albibacoteraceae fam. nov., the first described family within the subdivision 4 Verrucomicrobia.</title>
        <authorList>
            <person name="Xi F."/>
        </authorList>
    </citation>
    <scope>NUCLEOTIDE SEQUENCE [LARGE SCALE GENOMIC DNA]</scope>
    <source>
        <strain evidence="8 9">CK1056</strain>
    </source>
</reference>
<evidence type="ECO:0000256" key="1">
    <source>
        <dbReference type="ARBA" id="ARBA00006915"/>
    </source>
</evidence>
<dbReference type="SUPFAM" id="SSF52418">
    <property type="entry name" value="Nucleoside phosphorylase/phosphoribosyltransferase catalytic domain"/>
    <property type="match status" value="1"/>
</dbReference>
<dbReference type="EC" id="2.4.2.4" evidence="3"/>
<evidence type="ECO:0000259" key="7">
    <source>
        <dbReference type="SMART" id="SM00941"/>
    </source>
</evidence>
<dbReference type="Pfam" id="PF07831">
    <property type="entry name" value="PYNP_C"/>
    <property type="match status" value="1"/>
</dbReference>
<sequence length="436" mass="46513">MTPQSVIRLKRDGGELPEAAIKEFVSGAVDGSWSRGQIGAMLMALFQKGLSLEETRVLLEQMLHSGEVLDMEGIDTPVADKHSTGGVGDKISLVLAPLAAACGLAVPMLSGRGLGHTGGTLDKLESIPGFKVFLNSRELRKQVETIGCVIAGQTESIVPADKILYAMRDETSTVEHPSLVAASILSKKLAEGLDALLLDVKFGRGAFFEKFEDAEFLAQLMVDLGKAAGCRVGAWLTCMDAPLGRAVGNAVEVEECISIMKGEGPDQLADFICELVAGMLFLAGKDSSLESALEHARARLADGSALDRFRSMVAMQGGDVAIIESPEKLPQARVIHEVLYEESKPAWVRDVDARKVAEIVLETGAGRRNADDDIQHGSGISGLVCIGERIEPGDLLARIHAENSEQLEAWSTQLASAVSFSDEPVEPASLIIKQIM</sequence>
<dbReference type="Gene3D" id="1.20.970.10">
    <property type="entry name" value="Transferase, Pyrimidine Nucleoside Phosphorylase, Chain C"/>
    <property type="match status" value="1"/>
</dbReference>
<comment type="caution">
    <text evidence="8">The sequence shown here is derived from an EMBL/GenBank/DDBJ whole genome shotgun (WGS) entry which is preliminary data.</text>
</comment>
<dbReference type="InterPro" id="IPR035902">
    <property type="entry name" value="Nuc_phospho_transferase"/>
</dbReference>
<dbReference type="NCBIfam" id="NF004490">
    <property type="entry name" value="PRK05820.1"/>
    <property type="match status" value="1"/>
</dbReference>
<dbReference type="PROSITE" id="PS00647">
    <property type="entry name" value="THYMID_PHOSPHORYLASE"/>
    <property type="match status" value="1"/>
</dbReference>
<dbReference type="GO" id="GO:0006213">
    <property type="term" value="P:pyrimidine nucleoside metabolic process"/>
    <property type="evidence" value="ECO:0007669"/>
    <property type="project" value="InterPro"/>
</dbReference>
<evidence type="ECO:0000313" key="9">
    <source>
        <dbReference type="Proteomes" id="UP000478417"/>
    </source>
</evidence>
<dbReference type="GO" id="GO:0006206">
    <property type="term" value="P:pyrimidine nucleobase metabolic process"/>
    <property type="evidence" value="ECO:0007669"/>
    <property type="project" value="InterPro"/>
</dbReference>
<keyword evidence="9" id="KW-1185">Reference proteome</keyword>
<evidence type="ECO:0000313" key="8">
    <source>
        <dbReference type="EMBL" id="NDV60872.1"/>
    </source>
</evidence>
<dbReference type="RefSeq" id="WP_163961284.1">
    <property type="nucleotide sequence ID" value="NZ_JAAGNX010000001.1"/>
</dbReference>
<keyword evidence="4 8" id="KW-0328">Glycosyltransferase</keyword>